<sequence>MNGTNKSTSLGFLIYPGFPMACLTSAIEPLRAANEIAGEKAFSWLLFSETGSRVSSSADVGFDPDSSLDQAAELDFLFLLSSPQSRFVDKKASDGHLRRLARHGVHMGSISGGVFPLARSGLLSGYKCSVHWCYEAAFAAEFPDHVMTDDVINIDRGRLTVSGSAAAFDLMLHLIEERLGEEVTTEVACWFQHPLVRGAGVRQKIPTVGKQSTSDMLPPAVAQAVEIFADHIQDPVGLDDVAQTVGVSTRQLERVFKQATGQSPSHYYRALRMKAARQLVLYSRDTMSEIANAVGYVSAAPMTRHYRDAFGISPREDRKTINMFRVENNVSIPST</sequence>
<protein>
    <submittedName>
        <fullName evidence="4">Transcriptional regulator GlxA family, contains an amidase domain and an AraC-type DNA-binding HTH domain</fullName>
    </submittedName>
</protein>
<evidence type="ECO:0000259" key="3">
    <source>
        <dbReference type="PROSITE" id="PS01124"/>
    </source>
</evidence>
<keyword evidence="5" id="KW-1185">Reference proteome</keyword>
<dbReference type="InterPro" id="IPR029062">
    <property type="entry name" value="Class_I_gatase-like"/>
</dbReference>
<reference evidence="4 5" key="1">
    <citation type="submission" date="2017-04" db="EMBL/GenBank/DDBJ databases">
        <authorList>
            <person name="Afonso C.L."/>
            <person name="Miller P.J."/>
            <person name="Scott M.A."/>
            <person name="Spackman E."/>
            <person name="Goraichik I."/>
            <person name="Dimitrov K.M."/>
            <person name="Suarez D.L."/>
            <person name="Swayne D.E."/>
        </authorList>
    </citation>
    <scope>NUCLEOTIDE SEQUENCE [LARGE SCALE GENOMIC DNA]</scope>
    <source>
        <strain evidence="4 5">CGMCC 1.12644</strain>
    </source>
</reference>
<dbReference type="InterPro" id="IPR009057">
    <property type="entry name" value="Homeodomain-like_sf"/>
</dbReference>
<dbReference type="SUPFAM" id="SSF46689">
    <property type="entry name" value="Homeodomain-like"/>
    <property type="match status" value="2"/>
</dbReference>
<dbReference type="GO" id="GO:0043565">
    <property type="term" value="F:sequence-specific DNA binding"/>
    <property type="evidence" value="ECO:0007669"/>
    <property type="project" value="InterPro"/>
</dbReference>
<keyword evidence="2" id="KW-0804">Transcription</keyword>
<keyword evidence="4" id="KW-0238">DNA-binding</keyword>
<proteinExistence type="predicted"/>
<dbReference type="PANTHER" id="PTHR43130:SF3">
    <property type="entry name" value="HTH-TYPE TRANSCRIPTIONAL REGULATOR RV1931C"/>
    <property type="match status" value="1"/>
</dbReference>
<dbReference type="OrthoDB" id="9793400at2"/>
<evidence type="ECO:0000313" key="4">
    <source>
        <dbReference type="EMBL" id="SMD08127.1"/>
    </source>
</evidence>
<organism evidence="4 5">
    <name type="scientific">Primorskyibacter flagellatus</name>
    <dbReference type="NCBI Taxonomy" id="1387277"/>
    <lineage>
        <taxon>Bacteria</taxon>
        <taxon>Pseudomonadati</taxon>
        <taxon>Pseudomonadota</taxon>
        <taxon>Alphaproteobacteria</taxon>
        <taxon>Rhodobacterales</taxon>
        <taxon>Roseobacteraceae</taxon>
        <taxon>Primorskyibacter</taxon>
    </lineage>
</organism>
<evidence type="ECO:0000313" key="5">
    <source>
        <dbReference type="Proteomes" id="UP000192330"/>
    </source>
</evidence>
<dbReference type="PANTHER" id="PTHR43130">
    <property type="entry name" value="ARAC-FAMILY TRANSCRIPTIONAL REGULATOR"/>
    <property type="match status" value="1"/>
</dbReference>
<evidence type="ECO:0000256" key="2">
    <source>
        <dbReference type="ARBA" id="ARBA00023163"/>
    </source>
</evidence>
<accession>A0A1W2EEQ4</accession>
<dbReference type="Gene3D" id="3.40.50.880">
    <property type="match status" value="1"/>
</dbReference>
<dbReference type="Gene3D" id="1.10.10.60">
    <property type="entry name" value="Homeodomain-like"/>
    <property type="match status" value="1"/>
</dbReference>
<dbReference type="SMART" id="SM00342">
    <property type="entry name" value="HTH_ARAC"/>
    <property type="match status" value="1"/>
</dbReference>
<dbReference type="Proteomes" id="UP000192330">
    <property type="component" value="Unassembled WGS sequence"/>
</dbReference>
<dbReference type="AlphaFoldDB" id="A0A1W2EEQ4"/>
<dbReference type="PROSITE" id="PS01124">
    <property type="entry name" value="HTH_ARAC_FAMILY_2"/>
    <property type="match status" value="1"/>
</dbReference>
<dbReference type="Pfam" id="PF12833">
    <property type="entry name" value="HTH_18"/>
    <property type="match status" value="1"/>
</dbReference>
<keyword evidence="1" id="KW-0805">Transcription regulation</keyword>
<dbReference type="InterPro" id="IPR018060">
    <property type="entry name" value="HTH_AraC"/>
</dbReference>
<dbReference type="GO" id="GO:0003700">
    <property type="term" value="F:DNA-binding transcription factor activity"/>
    <property type="evidence" value="ECO:0007669"/>
    <property type="project" value="InterPro"/>
</dbReference>
<dbReference type="InterPro" id="IPR052158">
    <property type="entry name" value="INH-QAR"/>
</dbReference>
<dbReference type="STRING" id="1387277.SAMN06295998_12734"/>
<gene>
    <name evidence="4" type="ORF">SAMN06295998_12734</name>
</gene>
<name>A0A1W2EEQ4_9RHOB</name>
<feature type="domain" description="HTH araC/xylS-type" evidence="3">
    <location>
        <begin position="222"/>
        <end position="320"/>
    </location>
</feature>
<dbReference type="EMBL" id="FWYD01000027">
    <property type="protein sequence ID" value="SMD08127.1"/>
    <property type="molecule type" value="Genomic_DNA"/>
</dbReference>
<dbReference type="SUPFAM" id="SSF52317">
    <property type="entry name" value="Class I glutamine amidotransferase-like"/>
    <property type="match status" value="1"/>
</dbReference>
<evidence type="ECO:0000256" key="1">
    <source>
        <dbReference type="ARBA" id="ARBA00023015"/>
    </source>
</evidence>
<dbReference type="RefSeq" id="WP_084354870.1">
    <property type="nucleotide sequence ID" value="NZ_FWYD01000027.1"/>
</dbReference>
<dbReference type="CDD" id="cd03136">
    <property type="entry name" value="GATase1_AraC_ArgR_like"/>
    <property type="match status" value="1"/>
</dbReference>